<organism evidence="3 4">
    <name type="scientific">Methylobacter tundripaludum</name>
    <dbReference type="NCBI Taxonomy" id="173365"/>
    <lineage>
        <taxon>Bacteria</taxon>
        <taxon>Pseudomonadati</taxon>
        <taxon>Pseudomonadota</taxon>
        <taxon>Gammaproteobacteria</taxon>
        <taxon>Methylococcales</taxon>
        <taxon>Methylococcaceae</taxon>
        <taxon>Methylobacter</taxon>
    </lineage>
</organism>
<dbReference type="Gene3D" id="2.120.10.30">
    <property type="entry name" value="TolB, C-terminal domain"/>
    <property type="match status" value="1"/>
</dbReference>
<evidence type="ECO:0000256" key="1">
    <source>
        <dbReference type="SAM" id="SignalP"/>
    </source>
</evidence>
<feature type="chain" id="PRO_5015435876" description="Pyrroloquinoline quinone-dependent pyranose dehydrogenase beta-propeller domain-containing protein" evidence="1">
    <location>
        <begin position="21"/>
        <end position="375"/>
    </location>
</feature>
<evidence type="ECO:0000313" key="3">
    <source>
        <dbReference type="EMBL" id="PPK75065.1"/>
    </source>
</evidence>
<dbReference type="Proteomes" id="UP000240010">
    <property type="component" value="Unassembled WGS sequence"/>
</dbReference>
<feature type="domain" description="Pyrroloquinoline quinone-dependent pyranose dehydrogenase beta-propeller" evidence="2">
    <location>
        <begin position="33"/>
        <end position="368"/>
    </location>
</feature>
<dbReference type="PANTHER" id="PTHR33546">
    <property type="entry name" value="LARGE, MULTIFUNCTIONAL SECRETED PROTEIN-RELATED"/>
    <property type="match status" value="1"/>
</dbReference>
<dbReference type="AlphaFoldDB" id="A0A2S6HC51"/>
<evidence type="ECO:0000313" key="4">
    <source>
        <dbReference type="Proteomes" id="UP000240010"/>
    </source>
</evidence>
<name>A0A2S6HC51_9GAMM</name>
<gene>
    <name evidence="3" type="ORF">B0F87_107309</name>
</gene>
<dbReference type="RefSeq" id="WP_104429549.1">
    <property type="nucleotide sequence ID" value="NZ_PTIZ01000007.1"/>
</dbReference>
<dbReference type="PANTHER" id="PTHR33546:SF1">
    <property type="entry name" value="LARGE, MULTIFUNCTIONAL SECRETED PROTEIN"/>
    <property type="match status" value="1"/>
</dbReference>
<sequence>MHIKTILLALFLINPCLAFALQNNHQNIIKQLHVPAGFTLSIFADNLPNARSLALGDNGTVFVGTGGSEGSVYAVQDSNSDGVADKSYVIASHLYMPNGVAYRDGSLYVAEVNRIIRFDLITQQLANPPKPVVVYDQFPSEQHHGWKYLRFGPDNKLYTTVGAPCNICEPEQPIYSSLVRLNADGSGFEILARGIRSSVGFDWQPETNALFFTDNGRDYLGDDIPPDELNQWTTTGEHFGFPYCHGGDIPDPEFGADKKCRQFTAPVWKFKAHMAPLGLRFYRGKQFSVEYKNQLFVAEHGSWNRSEPQGYRVVSVKFKQGKPVSEQVFIDGWLSKDGTVLGRPVDVLEMPDGSLLISDDKLGVIYRVEYKGNHG</sequence>
<dbReference type="Pfam" id="PF22807">
    <property type="entry name" value="TrAA12"/>
    <property type="match status" value="1"/>
</dbReference>
<keyword evidence="1" id="KW-0732">Signal</keyword>
<comment type="caution">
    <text evidence="3">The sequence shown here is derived from an EMBL/GenBank/DDBJ whole genome shotgun (WGS) entry which is preliminary data.</text>
</comment>
<reference evidence="3 4" key="1">
    <citation type="submission" date="2018-02" db="EMBL/GenBank/DDBJ databases">
        <title>Subsurface microbial communities from deep shales in Ohio and West Virginia, USA.</title>
        <authorList>
            <person name="Wrighton K."/>
        </authorList>
    </citation>
    <scope>NUCLEOTIDE SEQUENCE [LARGE SCALE GENOMIC DNA]</scope>
    <source>
        <strain evidence="3 4">OWC-DMM</strain>
    </source>
</reference>
<dbReference type="SUPFAM" id="SSF50952">
    <property type="entry name" value="Soluble quinoprotein glucose dehydrogenase"/>
    <property type="match status" value="1"/>
</dbReference>
<dbReference type="InterPro" id="IPR011041">
    <property type="entry name" value="Quinoprot_gluc/sorb_DH_b-prop"/>
</dbReference>
<protein>
    <recommendedName>
        <fullName evidence="2">Pyrroloquinoline quinone-dependent pyranose dehydrogenase beta-propeller domain-containing protein</fullName>
    </recommendedName>
</protein>
<dbReference type="InterPro" id="IPR054539">
    <property type="entry name" value="Beta-prop_PDH"/>
</dbReference>
<dbReference type="InterPro" id="IPR011042">
    <property type="entry name" value="6-blade_b-propeller_TolB-like"/>
</dbReference>
<evidence type="ECO:0000259" key="2">
    <source>
        <dbReference type="Pfam" id="PF22807"/>
    </source>
</evidence>
<accession>A0A2S6HC51</accession>
<feature type="signal peptide" evidence="1">
    <location>
        <begin position="1"/>
        <end position="20"/>
    </location>
</feature>
<dbReference type="EMBL" id="PTIZ01000007">
    <property type="protein sequence ID" value="PPK75065.1"/>
    <property type="molecule type" value="Genomic_DNA"/>
</dbReference>
<proteinExistence type="predicted"/>